<gene>
    <name evidence="3" type="primary">20216528</name>
    <name evidence="2" type="ORF">HELRODRAFT_85834</name>
</gene>
<dbReference type="GeneID" id="20216528"/>
<comment type="similarity">
    <text evidence="1">Belongs to the UPF0598 family.</text>
</comment>
<proteinExistence type="inferred from homology"/>
<dbReference type="Pfam" id="PF14956">
    <property type="entry name" value="DUF4505"/>
    <property type="match status" value="1"/>
</dbReference>
<dbReference type="KEGG" id="hro:HELRODRAFT_85834"/>
<dbReference type="InParanoid" id="T1G631"/>
<evidence type="ECO:0000256" key="1">
    <source>
        <dbReference type="ARBA" id="ARBA00006322"/>
    </source>
</evidence>
<protein>
    <submittedName>
        <fullName evidence="2 3">Uncharacterized protein</fullName>
    </submittedName>
</protein>
<reference evidence="2 4" key="2">
    <citation type="journal article" date="2013" name="Nature">
        <title>Insights into bilaterian evolution from three spiralian genomes.</title>
        <authorList>
            <person name="Simakov O."/>
            <person name="Marletaz F."/>
            <person name="Cho S.J."/>
            <person name="Edsinger-Gonzales E."/>
            <person name="Havlak P."/>
            <person name="Hellsten U."/>
            <person name="Kuo D.H."/>
            <person name="Larsson T."/>
            <person name="Lv J."/>
            <person name="Arendt D."/>
            <person name="Savage R."/>
            <person name="Osoegawa K."/>
            <person name="de Jong P."/>
            <person name="Grimwood J."/>
            <person name="Chapman J.A."/>
            <person name="Shapiro H."/>
            <person name="Aerts A."/>
            <person name="Otillar R.P."/>
            <person name="Terry A.Y."/>
            <person name="Boore J.L."/>
            <person name="Grigoriev I.V."/>
            <person name="Lindberg D.R."/>
            <person name="Seaver E.C."/>
            <person name="Weisblat D.A."/>
            <person name="Putnam N.H."/>
            <person name="Rokhsar D.S."/>
        </authorList>
    </citation>
    <scope>NUCLEOTIDE SEQUENCE</scope>
</reference>
<evidence type="ECO:0000313" key="4">
    <source>
        <dbReference type="Proteomes" id="UP000015101"/>
    </source>
</evidence>
<organism evidence="3 4">
    <name type="scientific">Helobdella robusta</name>
    <name type="common">Californian leech</name>
    <dbReference type="NCBI Taxonomy" id="6412"/>
    <lineage>
        <taxon>Eukaryota</taxon>
        <taxon>Metazoa</taxon>
        <taxon>Spiralia</taxon>
        <taxon>Lophotrochozoa</taxon>
        <taxon>Annelida</taxon>
        <taxon>Clitellata</taxon>
        <taxon>Hirudinea</taxon>
        <taxon>Rhynchobdellida</taxon>
        <taxon>Glossiphoniidae</taxon>
        <taxon>Helobdella</taxon>
    </lineage>
</organism>
<evidence type="ECO:0000313" key="3">
    <source>
        <dbReference type="EnsemblMetazoa" id="HelroP85834"/>
    </source>
</evidence>
<dbReference type="AlphaFoldDB" id="T1G631"/>
<reference evidence="4" key="1">
    <citation type="submission" date="2012-12" db="EMBL/GenBank/DDBJ databases">
        <authorList>
            <person name="Hellsten U."/>
            <person name="Grimwood J."/>
            <person name="Chapman J.A."/>
            <person name="Shapiro H."/>
            <person name="Aerts A."/>
            <person name="Otillar R.P."/>
            <person name="Terry A.Y."/>
            <person name="Boore J.L."/>
            <person name="Simakov O."/>
            <person name="Marletaz F."/>
            <person name="Cho S.-J."/>
            <person name="Edsinger-Gonzales E."/>
            <person name="Havlak P."/>
            <person name="Kuo D.-H."/>
            <person name="Larsson T."/>
            <person name="Lv J."/>
            <person name="Arendt D."/>
            <person name="Savage R."/>
            <person name="Osoegawa K."/>
            <person name="de Jong P."/>
            <person name="Lindberg D.R."/>
            <person name="Seaver E.C."/>
            <person name="Weisblat D.A."/>
            <person name="Putnam N.H."/>
            <person name="Grigoriev I.V."/>
            <person name="Rokhsar D.S."/>
        </authorList>
    </citation>
    <scope>NUCLEOTIDE SEQUENCE</scope>
</reference>
<dbReference type="PANTHER" id="PTHR31449">
    <property type="entry name" value="UPF0598 PROTEIN C8ORF82"/>
    <property type="match status" value="1"/>
</dbReference>
<evidence type="ECO:0000313" key="2">
    <source>
        <dbReference type="EMBL" id="ESN97042.1"/>
    </source>
</evidence>
<dbReference type="InterPro" id="IPR028108">
    <property type="entry name" value="DUF4505"/>
</dbReference>
<dbReference type="Proteomes" id="UP000015101">
    <property type="component" value="Unassembled WGS sequence"/>
</dbReference>
<name>T1G631_HELRO</name>
<dbReference type="eggNOG" id="ENOG502R8EE">
    <property type="taxonomic scope" value="Eukaryota"/>
</dbReference>
<dbReference type="OMA" id="IKNFTSC"/>
<accession>T1G631</accession>
<dbReference type="PANTHER" id="PTHR31449:SF3">
    <property type="entry name" value="UPF0598 PROTEIN C8ORF82"/>
    <property type="match status" value="1"/>
</dbReference>
<dbReference type="OrthoDB" id="10260024at2759"/>
<dbReference type="CTD" id="20216528"/>
<sequence length="210" mass="23935">MLTTVTFRGFSVSVRRFHYVQGQISLSNVREYFYYIDHRGQLFLDDAKIKNFTTCFKDKKFLKFFYTHLKLNVAGKYGKLFPFISPCGPEMNFIRCNSLPIVYNKIISQTADLSSDLLLYAGEQLSQSFVPSKLFVESVSGRLYHPGPNICGGVGLVASDLAQEISDKFIFESLKGNSQAHMQVTDVFNHSLISNNDLSYHCTFQMLIFI</sequence>
<dbReference type="HOGENOM" id="CLU_069446_2_0_1"/>
<dbReference type="EnsemblMetazoa" id="HelroT85834">
    <property type="protein sequence ID" value="HelroP85834"/>
    <property type="gene ID" value="HelroG85834"/>
</dbReference>
<reference evidence="3" key="3">
    <citation type="submission" date="2015-06" db="UniProtKB">
        <authorList>
            <consortium name="EnsemblMetazoa"/>
        </authorList>
    </citation>
    <scope>IDENTIFICATION</scope>
</reference>
<keyword evidence="4" id="KW-1185">Reference proteome</keyword>
<dbReference type="RefSeq" id="XP_009024769.1">
    <property type="nucleotide sequence ID" value="XM_009026521.1"/>
</dbReference>
<dbReference type="EMBL" id="AMQM01006457">
    <property type="status" value="NOT_ANNOTATED_CDS"/>
    <property type="molecule type" value="Genomic_DNA"/>
</dbReference>
<dbReference type="EMBL" id="KB097456">
    <property type="protein sequence ID" value="ESN97042.1"/>
    <property type="molecule type" value="Genomic_DNA"/>
</dbReference>